<keyword evidence="2 5" id="KW-0812">Transmembrane</keyword>
<dbReference type="RefSeq" id="WP_330092877.1">
    <property type="nucleotide sequence ID" value="NZ_JAUZMY010000017.1"/>
</dbReference>
<keyword evidence="3 5" id="KW-1133">Transmembrane helix</keyword>
<evidence type="ECO:0000256" key="4">
    <source>
        <dbReference type="ARBA" id="ARBA00023136"/>
    </source>
</evidence>
<evidence type="ECO:0000259" key="6">
    <source>
        <dbReference type="Pfam" id="PF02656"/>
    </source>
</evidence>
<accession>A0ABU7KBY5</accession>
<proteinExistence type="predicted"/>
<evidence type="ECO:0000313" key="7">
    <source>
        <dbReference type="EMBL" id="MEE2039102.1"/>
    </source>
</evidence>
<feature type="transmembrane region" description="Helical" evidence="5">
    <location>
        <begin position="20"/>
        <end position="40"/>
    </location>
</feature>
<organism evidence="7 8">
    <name type="scientific">Nocardiopsis codii</name>
    <dbReference type="NCBI Taxonomy" id="3065942"/>
    <lineage>
        <taxon>Bacteria</taxon>
        <taxon>Bacillati</taxon>
        <taxon>Actinomycetota</taxon>
        <taxon>Actinomycetes</taxon>
        <taxon>Streptosporangiales</taxon>
        <taxon>Nocardiopsidaceae</taxon>
        <taxon>Nocardiopsis</taxon>
    </lineage>
</organism>
<dbReference type="EMBL" id="JAUZMY010000017">
    <property type="protein sequence ID" value="MEE2039102.1"/>
    <property type="molecule type" value="Genomic_DNA"/>
</dbReference>
<evidence type="ECO:0000313" key="8">
    <source>
        <dbReference type="Proteomes" id="UP001356095"/>
    </source>
</evidence>
<evidence type="ECO:0000256" key="3">
    <source>
        <dbReference type="ARBA" id="ARBA00022989"/>
    </source>
</evidence>
<feature type="domain" description="DUF202" evidence="6">
    <location>
        <begin position="9"/>
        <end position="81"/>
    </location>
</feature>
<keyword evidence="8" id="KW-1185">Reference proteome</keyword>
<dbReference type="Proteomes" id="UP001356095">
    <property type="component" value="Unassembled WGS sequence"/>
</dbReference>
<evidence type="ECO:0000256" key="1">
    <source>
        <dbReference type="ARBA" id="ARBA00004127"/>
    </source>
</evidence>
<dbReference type="InterPro" id="IPR003807">
    <property type="entry name" value="DUF202"/>
</dbReference>
<gene>
    <name evidence="7" type="ORF">Q8791_17960</name>
</gene>
<name>A0ABU7KBY5_9ACTN</name>
<keyword evidence="4 5" id="KW-0472">Membrane</keyword>
<reference evidence="7 8" key="1">
    <citation type="submission" date="2023-08" db="EMBL/GenBank/DDBJ databases">
        <authorList>
            <person name="Girao M."/>
            <person name="Carvalho M.F."/>
        </authorList>
    </citation>
    <scope>NUCLEOTIDE SEQUENCE [LARGE SCALE GENOMIC DNA]</scope>
    <source>
        <strain evidence="7 8">CT-R113</strain>
    </source>
</reference>
<protein>
    <submittedName>
        <fullName evidence="7">DUF202 domain-containing protein</fullName>
    </submittedName>
</protein>
<dbReference type="Pfam" id="PF02656">
    <property type="entry name" value="DUF202"/>
    <property type="match status" value="1"/>
</dbReference>
<feature type="transmembrane region" description="Helical" evidence="5">
    <location>
        <begin position="52"/>
        <end position="75"/>
    </location>
</feature>
<comment type="caution">
    <text evidence="7">The sequence shown here is derived from an EMBL/GenBank/DDBJ whole genome shotgun (WGS) entry which is preliminary data.</text>
</comment>
<feature type="transmembrane region" description="Helical" evidence="5">
    <location>
        <begin position="100"/>
        <end position="122"/>
    </location>
</feature>
<evidence type="ECO:0000256" key="2">
    <source>
        <dbReference type="ARBA" id="ARBA00022692"/>
    </source>
</evidence>
<comment type="subcellular location">
    <subcellularLocation>
        <location evidence="1">Endomembrane system</location>
        <topology evidence="1">Multi-pass membrane protein</topology>
    </subcellularLocation>
</comment>
<sequence length="124" mass="13216">MNAPVERGDPGLQPERTLLSWQRTLILLAVVGMLFLRGALTHDAAAALRASPSVRVATTAGLLLVCAVLGAHLWVRWRRTAYGTRDPEGDGPPLSVARPWAMALLCATVLALSVVLVLTELLGL</sequence>
<evidence type="ECO:0000256" key="5">
    <source>
        <dbReference type="SAM" id="Phobius"/>
    </source>
</evidence>